<evidence type="ECO:0000259" key="2">
    <source>
        <dbReference type="Pfam" id="PF05360"/>
    </source>
</evidence>
<name>A0A0J1HCK5_9GAMM</name>
<gene>
    <name evidence="3" type="ORF">ABT57_11200</name>
</gene>
<keyword evidence="1" id="KW-0812">Transmembrane</keyword>
<dbReference type="AlphaFoldDB" id="A0A0J1HCK5"/>
<dbReference type="Pfam" id="PF05360">
    <property type="entry name" value="YiaAB"/>
    <property type="match status" value="1"/>
</dbReference>
<evidence type="ECO:0000313" key="3">
    <source>
        <dbReference type="EMBL" id="KLV09383.1"/>
    </source>
</evidence>
<dbReference type="EMBL" id="LDOU01000012">
    <property type="protein sequence ID" value="KLV09383.1"/>
    <property type="molecule type" value="Genomic_DNA"/>
</dbReference>
<dbReference type="Proteomes" id="UP000035909">
    <property type="component" value="Unassembled WGS sequence"/>
</dbReference>
<sequence>MNTQEKYWLIYAKATFLIAVVAMVISIIKLPGDLLIKGYYSICSLFLVSATITLSKAVRDQVESKRLMNKLEEAKTAQLLNDLDESRL</sequence>
<accession>A0A0J1HCK5</accession>
<dbReference type="OrthoDB" id="163792at2"/>
<keyword evidence="1" id="KW-0472">Membrane</keyword>
<organism evidence="3 4">
    <name type="scientific">Photobacterium ganghwense</name>
    <dbReference type="NCBI Taxonomy" id="320778"/>
    <lineage>
        <taxon>Bacteria</taxon>
        <taxon>Pseudomonadati</taxon>
        <taxon>Pseudomonadota</taxon>
        <taxon>Gammaproteobacteria</taxon>
        <taxon>Vibrionales</taxon>
        <taxon>Vibrionaceae</taxon>
        <taxon>Photobacterium</taxon>
    </lineage>
</organism>
<dbReference type="STRING" id="320778.ABT57_11200"/>
<protein>
    <submittedName>
        <fullName evidence="3">YiaAB two helix domain protein</fullName>
    </submittedName>
</protein>
<keyword evidence="1" id="KW-1133">Transmembrane helix</keyword>
<comment type="caution">
    <text evidence="3">The sequence shown here is derived from an EMBL/GenBank/DDBJ whole genome shotgun (WGS) entry which is preliminary data.</text>
</comment>
<feature type="domain" description="YiaAB two helix" evidence="2">
    <location>
        <begin position="8"/>
        <end position="60"/>
    </location>
</feature>
<evidence type="ECO:0000313" key="4">
    <source>
        <dbReference type="Proteomes" id="UP000035909"/>
    </source>
</evidence>
<evidence type="ECO:0000256" key="1">
    <source>
        <dbReference type="SAM" id="Phobius"/>
    </source>
</evidence>
<feature type="transmembrane region" description="Helical" evidence="1">
    <location>
        <begin position="39"/>
        <end position="58"/>
    </location>
</feature>
<reference evidence="3 4" key="1">
    <citation type="submission" date="2015-05" db="EMBL/GenBank/DDBJ databases">
        <title>Photobacterium galathea sp. nov.</title>
        <authorList>
            <person name="Machado H."/>
            <person name="Gram L."/>
        </authorList>
    </citation>
    <scope>NUCLEOTIDE SEQUENCE [LARGE SCALE GENOMIC DNA]</scope>
    <source>
        <strain evidence="3 4">DSM 22954</strain>
    </source>
</reference>
<dbReference type="InterPro" id="IPR008024">
    <property type="entry name" value="YiaAB"/>
</dbReference>
<dbReference type="PATRIC" id="fig|320778.3.peg.2436"/>
<feature type="transmembrane region" description="Helical" evidence="1">
    <location>
        <begin position="7"/>
        <end position="27"/>
    </location>
</feature>
<proteinExistence type="predicted"/>
<dbReference type="RefSeq" id="WP_047885330.1">
    <property type="nucleotide sequence ID" value="NZ_CP071325.1"/>
</dbReference>
<keyword evidence="4" id="KW-1185">Reference proteome</keyword>